<evidence type="ECO:0000256" key="5">
    <source>
        <dbReference type="ARBA" id="ARBA00022801"/>
    </source>
</evidence>
<keyword evidence="5" id="KW-0378">Hydrolase</keyword>
<evidence type="ECO:0000313" key="10">
    <source>
        <dbReference type="Proteomes" id="UP001234989"/>
    </source>
</evidence>
<reference evidence="9" key="1">
    <citation type="submission" date="2023-08" db="EMBL/GenBank/DDBJ databases">
        <title>A de novo genome assembly of Solanum verrucosum Schlechtendal, a Mexican diploid species geographically isolated from the other diploid A-genome species in potato relatives.</title>
        <authorList>
            <person name="Hosaka K."/>
        </authorList>
    </citation>
    <scope>NUCLEOTIDE SEQUENCE</scope>
    <source>
        <tissue evidence="9">Young leaves</tissue>
    </source>
</reference>
<dbReference type="GO" id="GO:0004519">
    <property type="term" value="F:endonuclease activity"/>
    <property type="evidence" value="ECO:0007669"/>
    <property type="project" value="UniProtKB-KW"/>
</dbReference>
<evidence type="ECO:0000256" key="1">
    <source>
        <dbReference type="ARBA" id="ARBA00022679"/>
    </source>
</evidence>
<keyword evidence="3" id="KW-0540">Nuclease</keyword>
<dbReference type="InterPro" id="IPR036397">
    <property type="entry name" value="RNaseH_sf"/>
</dbReference>
<dbReference type="InterPro" id="IPR041373">
    <property type="entry name" value="RT_RNaseH"/>
</dbReference>
<feature type="domain" description="Integrase zinc-binding" evidence="8">
    <location>
        <begin position="197"/>
        <end position="252"/>
    </location>
</feature>
<organism evidence="9 10">
    <name type="scientific">Solanum verrucosum</name>
    <dbReference type="NCBI Taxonomy" id="315347"/>
    <lineage>
        <taxon>Eukaryota</taxon>
        <taxon>Viridiplantae</taxon>
        <taxon>Streptophyta</taxon>
        <taxon>Embryophyta</taxon>
        <taxon>Tracheophyta</taxon>
        <taxon>Spermatophyta</taxon>
        <taxon>Magnoliopsida</taxon>
        <taxon>eudicotyledons</taxon>
        <taxon>Gunneridae</taxon>
        <taxon>Pentapetalae</taxon>
        <taxon>asterids</taxon>
        <taxon>lamiids</taxon>
        <taxon>Solanales</taxon>
        <taxon>Solanaceae</taxon>
        <taxon>Solanoideae</taxon>
        <taxon>Solaneae</taxon>
        <taxon>Solanum</taxon>
    </lineage>
</organism>
<dbReference type="AlphaFoldDB" id="A0AAF0QPR1"/>
<keyword evidence="6" id="KW-0695">RNA-directed DNA polymerase</keyword>
<protein>
    <recommendedName>
        <fullName evidence="11">Polyprotein</fullName>
    </recommendedName>
</protein>
<dbReference type="Pfam" id="PF17921">
    <property type="entry name" value="Integrase_H2C2"/>
    <property type="match status" value="1"/>
</dbReference>
<dbReference type="SUPFAM" id="SSF56672">
    <property type="entry name" value="DNA/RNA polymerases"/>
    <property type="match status" value="1"/>
</dbReference>
<dbReference type="Gene3D" id="1.10.340.70">
    <property type="match status" value="1"/>
</dbReference>
<dbReference type="SUPFAM" id="SSF53098">
    <property type="entry name" value="Ribonuclease H-like"/>
    <property type="match status" value="1"/>
</dbReference>
<dbReference type="InterPro" id="IPR012337">
    <property type="entry name" value="RNaseH-like_sf"/>
</dbReference>
<evidence type="ECO:0000259" key="7">
    <source>
        <dbReference type="Pfam" id="PF17917"/>
    </source>
</evidence>
<keyword evidence="2" id="KW-0548">Nucleotidyltransferase</keyword>
<dbReference type="GO" id="GO:0003676">
    <property type="term" value="F:nucleic acid binding"/>
    <property type="evidence" value="ECO:0007669"/>
    <property type="project" value="InterPro"/>
</dbReference>
<evidence type="ECO:0000256" key="3">
    <source>
        <dbReference type="ARBA" id="ARBA00022722"/>
    </source>
</evidence>
<sequence>MQNGWVIAYASRQLKKHEQNYPTHDLEMAAVVFALKIWRHYLYGEKYEIYIDHKSLQYIFQQKDLNLRQRRWVELLKDYECAILYHPGKANVVVDALSRKSMGSLAHLTLTRRPLAREIHKLKESGVAFSLGHACSLLACVQAKSSLMEDIEAKQYLDMRLCKIKDEGVLNKNKDFIMDSHGVLRLGNRVCVPDVNDLRQTLLEKAHSSRYSVHPRSTKMYQDLHQLYWWEGMKKDMVNHVTRCLTCQQVKTEHQRPAVLIQQLVIPEWKWERNTIDFITGLPRTLKGVLGTQVELSTTFHPQTDGQSERTIHSLEDMLRSCILDFGGIWDKYLPLTEFAYNNSFQESIQMAPYEALYGRRCRSPIGWSKAGKAKVLGPDLVKSTIDKVQLIRQRLLAVQSRQKAYADKRH</sequence>
<keyword evidence="4" id="KW-0255">Endonuclease</keyword>
<name>A0AAF0QPR1_SOLVR</name>
<dbReference type="InterPro" id="IPR050951">
    <property type="entry name" value="Retrovirus_Pol_polyprotein"/>
</dbReference>
<dbReference type="Gene3D" id="3.30.420.10">
    <property type="entry name" value="Ribonuclease H-like superfamily/Ribonuclease H"/>
    <property type="match status" value="1"/>
</dbReference>
<dbReference type="EMBL" id="CP133615">
    <property type="protein sequence ID" value="WMV23779.1"/>
    <property type="molecule type" value="Genomic_DNA"/>
</dbReference>
<dbReference type="GO" id="GO:0016787">
    <property type="term" value="F:hydrolase activity"/>
    <property type="evidence" value="ECO:0007669"/>
    <property type="project" value="UniProtKB-KW"/>
</dbReference>
<dbReference type="PANTHER" id="PTHR37984:SF5">
    <property type="entry name" value="PROTEIN NYNRIN-LIKE"/>
    <property type="match status" value="1"/>
</dbReference>
<evidence type="ECO:0000256" key="6">
    <source>
        <dbReference type="ARBA" id="ARBA00022918"/>
    </source>
</evidence>
<evidence type="ECO:0008006" key="11">
    <source>
        <dbReference type="Google" id="ProtNLM"/>
    </source>
</evidence>
<evidence type="ECO:0000256" key="2">
    <source>
        <dbReference type="ARBA" id="ARBA00022695"/>
    </source>
</evidence>
<proteinExistence type="predicted"/>
<keyword evidence="10" id="KW-1185">Reference proteome</keyword>
<dbReference type="Proteomes" id="UP001234989">
    <property type="component" value="Chromosome 4"/>
</dbReference>
<evidence type="ECO:0000313" key="9">
    <source>
        <dbReference type="EMBL" id="WMV23779.1"/>
    </source>
</evidence>
<dbReference type="GO" id="GO:0003964">
    <property type="term" value="F:RNA-directed DNA polymerase activity"/>
    <property type="evidence" value="ECO:0007669"/>
    <property type="project" value="UniProtKB-KW"/>
</dbReference>
<dbReference type="PANTHER" id="PTHR37984">
    <property type="entry name" value="PROTEIN CBG26694"/>
    <property type="match status" value="1"/>
</dbReference>
<dbReference type="InterPro" id="IPR041588">
    <property type="entry name" value="Integrase_H2C2"/>
</dbReference>
<evidence type="ECO:0000256" key="4">
    <source>
        <dbReference type="ARBA" id="ARBA00022759"/>
    </source>
</evidence>
<keyword evidence="1" id="KW-0808">Transferase</keyword>
<evidence type="ECO:0000259" key="8">
    <source>
        <dbReference type="Pfam" id="PF17921"/>
    </source>
</evidence>
<dbReference type="CDD" id="cd09274">
    <property type="entry name" value="RNase_HI_RT_Ty3"/>
    <property type="match status" value="1"/>
</dbReference>
<gene>
    <name evidence="9" type="ORF">MTR67_017164</name>
</gene>
<dbReference type="Pfam" id="PF17917">
    <property type="entry name" value="RT_RNaseH"/>
    <property type="match status" value="1"/>
</dbReference>
<feature type="domain" description="Reverse transcriptase RNase H-like" evidence="7">
    <location>
        <begin position="6"/>
        <end position="79"/>
    </location>
</feature>
<dbReference type="InterPro" id="IPR043502">
    <property type="entry name" value="DNA/RNA_pol_sf"/>
</dbReference>
<accession>A0AAF0QPR1</accession>